<keyword evidence="2" id="KW-1185">Reference proteome</keyword>
<evidence type="ECO:0000313" key="1">
    <source>
        <dbReference type="EMBL" id="ASV32175.1"/>
    </source>
</evidence>
<dbReference type="EMBL" id="CP022957">
    <property type="protein sequence ID" value="ASV32175.1"/>
    <property type="molecule type" value="Genomic_DNA"/>
</dbReference>
<organism evidence="1 2">
    <name type="scientific">Maribacter cobaltidurans</name>
    <dbReference type="NCBI Taxonomy" id="1178778"/>
    <lineage>
        <taxon>Bacteria</taxon>
        <taxon>Pseudomonadati</taxon>
        <taxon>Bacteroidota</taxon>
        <taxon>Flavobacteriia</taxon>
        <taxon>Flavobacteriales</taxon>
        <taxon>Flavobacteriaceae</taxon>
        <taxon>Maribacter</taxon>
    </lineage>
</organism>
<dbReference type="RefSeq" id="WP_094998748.1">
    <property type="nucleotide sequence ID" value="NZ_BMJL01000008.1"/>
</dbReference>
<evidence type="ECO:0000313" key="2">
    <source>
        <dbReference type="Proteomes" id="UP000215244"/>
    </source>
</evidence>
<protein>
    <submittedName>
        <fullName evidence="1">Uncharacterized protein</fullName>
    </submittedName>
</protein>
<dbReference type="OrthoDB" id="282517at2"/>
<gene>
    <name evidence="1" type="ORF">CJ263_19185</name>
</gene>
<proteinExistence type="predicted"/>
<name>A0A223V9U6_9FLAO</name>
<accession>A0A223V9U6</accession>
<dbReference type="Proteomes" id="UP000215244">
    <property type="component" value="Chromosome"/>
</dbReference>
<reference evidence="1 2" key="1">
    <citation type="submission" date="2017-08" db="EMBL/GenBank/DDBJ databases">
        <title>The complete genome sequence of Maribacter sp. B1, isolated from deep-sea sediment.</title>
        <authorList>
            <person name="Wu Y.-H."/>
            <person name="Cheng H."/>
            <person name="Xu X.-W."/>
        </authorList>
    </citation>
    <scope>NUCLEOTIDE SEQUENCE [LARGE SCALE GENOMIC DNA]</scope>
    <source>
        <strain evidence="1 2">B1</strain>
    </source>
</reference>
<sequence>MTDHKEYSDFDFVAAFRQCTLLPGQFCHEAHLRLAWLYLGEFGLDITLVRLQDDLKKYVDYWGASDKYNTTLTIASIRAVHHFILKSKSHTFLEFIAEFPRLKYQFKEVLGCHYTTDIFNSETAKHVFLEPELLPFD</sequence>
<dbReference type="KEGG" id="marb:CJ263_19185"/>
<dbReference type="AlphaFoldDB" id="A0A223V9U6"/>